<evidence type="ECO:0000256" key="1">
    <source>
        <dbReference type="SAM" id="SignalP"/>
    </source>
</evidence>
<dbReference type="PANTHER" id="PTHR13593">
    <property type="match status" value="1"/>
</dbReference>
<sequence>MDAFKRDQKLAVWILIALITLAHNGLCEKQPADPLSDKPVAPSIEPLEMEPIFITISPLHRTIKHGSVIIEKEIQLNWNTAVTNETFDSVALYTVDPSVYNDAKPEVLIKIVDYPDGFYQTNVSISTATFPAGWENKSEVSMPESGEHCMPFWAGTLTNDVLQFLTCLKIRPTWMHDHRDVLGHLSLLSLLVPGTHNSACYKKIDLSNIADIITENTVTQDVDVWGQLVYGIRYISLQTSYYASKKKRGPVDEMNFYINNDMIKLRPLLPVLADIRKFLEISQHEIVFLDFHRFPVGMKSLTHHKTLIDLIEKEFGDIAYPRPEYFLKVPTLDMVWKENKRLIIFYGEEARFSKVSDILWDSLHRFSGRKQTVTGLYHYIEDIMSRSEQITLTKGLWAIMAHLNPDPLAFFSHPELISLRSIAENSNRNISDWFVRYWWKNTSIISTDFFLNTNVINMAVNTNIYKGITIEKDLPTIQYNAQDKGMSIVEDGVSSGNKLY</sequence>
<feature type="chain" id="PRO_5036261793" evidence="1">
    <location>
        <begin position="28"/>
        <end position="500"/>
    </location>
</feature>
<dbReference type="Gene3D" id="3.20.20.190">
    <property type="entry name" value="Phosphatidylinositol (PI) phosphodiesterase"/>
    <property type="match status" value="1"/>
</dbReference>
<dbReference type="PANTHER" id="PTHR13593:SF103">
    <property type="entry name" value="RE10370P"/>
    <property type="match status" value="1"/>
</dbReference>
<dbReference type="GO" id="GO:0006629">
    <property type="term" value="P:lipid metabolic process"/>
    <property type="evidence" value="ECO:0007669"/>
    <property type="project" value="InterPro"/>
</dbReference>
<feature type="signal peptide" evidence="1">
    <location>
        <begin position="1"/>
        <end position="27"/>
    </location>
</feature>
<dbReference type="AlphaFoldDB" id="A0A8D8QQC6"/>
<organism evidence="2">
    <name type="scientific">Cacopsylla melanoneura</name>
    <dbReference type="NCBI Taxonomy" id="428564"/>
    <lineage>
        <taxon>Eukaryota</taxon>
        <taxon>Metazoa</taxon>
        <taxon>Ecdysozoa</taxon>
        <taxon>Arthropoda</taxon>
        <taxon>Hexapoda</taxon>
        <taxon>Insecta</taxon>
        <taxon>Pterygota</taxon>
        <taxon>Neoptera</taxon>
        <taxon>Paraneoptera</taxon>
        <taxon>Hemiptera</taxon>
        <taxon>Sternorrhyncha</taxon>
        <taxon>Psylloidea</taxon>
        <taxon>Psyllidae</taxon>
        <taxon>Psyllinae</taxon>
        <taxon>Cacopsylla</taxon>
    </lineage>
</organism>
<dbReference type="GO" id="GO:0008081">
    <property type="term" value="F:phosphoric diester hydrolase activity"/>
    <property type="evidence" value="ECO:0007669"/>
    <property type="project" value="InterPro"/>
</dbReference>
<dbReference type="InterPro" id="IPR051057">
    <property type="entry name" value="PI-PLC_domain"/>
</dbReference>
<reference evidence="2" key="1">
    <citation type="submission" date="2021-05" db="EMBL/GenBank/DDBJ databases">
        <authorList>
            <person name="Alioto T."/>
            <person name="Alioto T."/>
            <person name="Gomez Garrido J."/>
        </authorList>
    </citation>
    <scope>NUCLEOTIDE SEQUENCE</scope>
</reference>
<accession>A0A8D8QQC6</accession>
<protein>
    <submittedName>
        <fullName evidence="2">PI-PLC X domain-containing protein 1</fullName>
    </submittedName>
</protein>
<dbReference type="EMBL" id="HBUF01092617">
    <property type="protein sequence ID" value="CAG6636061.1"/>
    <property type="molecule type" value="Transcribed_RNA"/>
</dbReference>
<dbReference type="EMBL" id="HBUF01409395">
    <property type="protein sequence ID" value="CAG6738745.1"/>
    <property type="molecule type" value="Transcribed_RNA"/>
</dbReference>
<evidence type="ECO:0000313" key="2">
    <source>
        <dbReference type="EMBL" id="CAG6636061.1"/>
    </source>
</evidence>
<proteinExistence type="predicted"/>
<name>A0A8D8QQC6_9HEMI</name>
<keyword evidence="1" id="KW-0732">Signal</keyword>
<dbReference type="InterPro" id="IPR017946">
    <property type="entry name" value="PLC-like_Pdiesterase_TIM-brl"/>
</dbReference>
<dbReference type="SUPFAM" id="SSF51695">
    <property type="entry name" value="PLC-like phosphodiesterases"/>
    <property type="match status" value="1"/>
</dbReference>